<sequence>MAPLKSALLAALLSLAPLASANTCNGDNCLNALRNRLSSALDFCHTYTTALYGTAAPTPTFVPTTCYPQRLSSACYCADGVSNPTYTPPACPSGQVIQNPSFYGQPAADGRNIDIRPWVLAVPNGVPGCVPVVGYSLSDMSTSWGDPRSVECRFDATVGGLSTITQDLKLCPGSQYTLRLASACNFWTGSGAFGIEFKVSLSGTTILPWGPVCPFCANATNAEISGCRYGAYYENHSGTFTGPASGVGSLIISVRQAAGLGAQQVPALFDQIFVNPVGDTSTSDPAQISF</sequence>
<evidence type="ECO:0000313" key="2">
    <source>
        <dbReference type="EMBL" id="KAK3898426.1"/>
    </source>
</evidence>
<reference evidence="2" key="2">
    <citation type="submission" date="2023-05" db="EMBL/GenBank/DDBJ databases">
        <authorList>
            <consortium name="Lawrence Berkeley National Laboratory"/>
            <person name="Steindorff A."/>
            <person name="Hensen N."/>
            <person name="Bonometti L."/>
            <person name="Westerberg I."/>
            <person name="Brannstrom I.O."/>
            <person name="Guillou S."/>
            <person name="Cros-Aarteil S."/>
            <person name="Calhoun S."/>
            <person name="Haridas S."/>
            <person name="Kuo A."/>
            <person name="Mondo S."/>
            <person name="Pangilinan J."/>
            <person name="Riley R."/>
            <person name="Labutti K."/>
            <person name="Andreopoulos B."/>
            <person name="Lipzen A."/>
            <person name="Chen C."/>
            <person name="Yanf M."/>
            <person name="Daum C."/>
            <person name="Ng V."/>
            <person name="Clum A."/>
            <person name="Ohm R."/>
            <person name="Martin F."/>
            <person name="Silar P."/>
            <person name="Natvig D."/>
            <person name="Lalanne C."/>
            <person name="Gautier V."/>
            <person name="Ament-Velasquez S.L."/>
            <person name="Kruys A."/>
            <person name="Hutchinson M.I."/>
            <person name="Powell A.J."/>
            <person name="Barry K."/>
            <person name="Miller A.N."/>
            <person name="Grigoriev I.V."/>
            <person name="Debuchy R."/>
            <person name="Gladieux P."/>
            <person name="Thoren M.H."/>
            <person name="Johannesson H."/>
        </authorList>
    </citation>
    <scope>NUCLEOTIDE SEQUENCE</scope>
    <source>
        <strain evidence="2">CBS 103.79</strain>
    </source>
</reference>
<organism evidence="2 3">
    <name type="scientific">Staphylotrichum tortipilum</name>
    <dbReference type="NCBI Taxonomy" id="2831512"/>
    <lineage>
        <taxon>Eukaryota</taxon>
        <taxon>Fungi</taxon>
        <taxon>Dikarya</taxon>
        <taxon>Ascomycota</taxon>
        <taxon>Pezizomycotina</taxon>
        <taxon>Sordariomycetes</taxon>
        <taxon>Sordariomycetidae</taxon>
        <taxon>Sordariales</taxon>
        <taxon>Chaetomiaceae</taxon>
        <taxon>Staphylotrichum</taxon>
    </lineage>
</organism>
<feature type="chain" id="PRO_5043040318" evidence="1">
    <location>
        <begin position="22"/>
        <end position="290"/>
    </location>
</feature>
<evidence type="ECO:0000313" key="3">
    <source>
        <dbReference type="Proteomes" id="UP001303889"/>
    </source>
</evidence>
<protein>
    <submittedName>
        <fullName evidence="2">Uncharacterized protein</fullName>
    </submittedName>
</protein>
<name>A0AAN6MCL5_9PEZI</name>
<dbReference type="Proteomes" id="UP001303889">
    <property type="component" value="Unassembled WGS sequence"/>
</dbReference>
<evidence type="ECO:0000256" key="1">
    <source>
        <dbReference type="SAM" id="SignalP"/>
    </source>
</evidence>
<dbReference type="AlphaFoldDB" id="A0AAN6MCL5"/>
<proteinExistence type="predicted"/>
<gene>
    <name evidence="2" type="ORF">C8A05DRAFT_37987</name>
</gene>
<reference evidence="2" key="1">
    <citation type="journal article" date="2023" name="Mol. Phylogenet. Evol.">
        <title>Genome-scale phylogeny and comparative genomics of the fungal order Sordariales.</title>
        <authorList>
            <person name="Hensen N."/>
            <person name="Bonometti L."/>
            <person name="Westerberg I."/>
            <person name="Brannstrom I.O."/>
            <person name="Guillou S."/>
            <person name="Cros-Aarteil S."/>
            <person name="Calhoun S."/>
            <person name="Haridas S."/>
            <person name="Kuo A."/>
            <person name="Mondo S."/>
            <person name="Pangilinan J."/>
            <person name="Riley R."/>
            <person name="LaButti K."/>
            <person name="Andreopoulos B."/>
            <person name="Lipzen A."/>
            <person name="Chen C."/>
            <person name="Yan M."/>
            <person name="Daum C."/>
            <person name="Ng V."/>
            <person name="Clum A."/>
            <person name="Steindorff A."/>
            <person name="Ohm R.A."/>
            <person name="Martin F."/>
            <person name="Silar P."/>
            <person name="Natvig D.O."/>
            <person name="Lalanne C."/>
            <person name="Gautier V."/>
            <person name="Ament-Velasquez S.L."/>
            <person name="Kruys A."/>
            <person name="Hutchinson M.I."/>
            <person name="Powell A.J."/>
            <person name="Barry K."/>
            <person name="Miller A.N."/>
            <person name="Grigoriev I.V."/>
            <person name="Debuchy R."/>
            <person name="Gladieux P."/>
            <person name="Hiltunen Thoren M."/>
            <person name="Johannesson H."/>
        </authorList>
    </citation>
    <scope>NUCLEOTIDE SEQUENCE</scope>
    <source>
        <strain evidence="2">CBS 103.79</strain>
    </source>
</reference>
<accession>A0AAN6MCL5</accession>
<dbReference type="EMBL" id="MU855939">
    <property type="protein sequence ID" value="KAK3898426.1"/>
    <property type="molecule type" value="Genomic_DNA"/>
</dbReference>
<feature type="signal peptide" evidence="1">
    <location>
        <begin position="1"/>
        <end position="21"/>
    </location>
</feature>
<comment type="caution">
    <text evidence="2">The sequence shown here is derived from an EMBL/GenBank/DDBJ whole genome shotgun (WGS) entry which is preliminary data.</text>
</comment>
<keyword evidence="3" id="KW-1185">Reference proteome</keyword>
<keyword evidence="1" id="KW-0732">Signal</keyword>